<dbReference type="InterPro" id="IPR053926">
    <property type="entry name" value="RecX_HTH_1st"/>
</dbReference>
<dbReference type="EMBL" id="JACEIO010000006">
    <property type="protein sequence ID" value="MBA4536330.1"/>
    <property type="molecule type" value="Genomic_DNA"/>
</dbReference>
<protein>
    <recommendedName>
        <fullName evidence="3 5">Regulatory protein RecX</fullName>
    </recommendedName>
</protein>
<gene>
    <name evidence="5 10" type="primary">recX</name>
    <name evidence="10" type="ORF">G4D64_03995</name>
    <name evidence="9" type="ORF">H1Z61_04030</name>
</gene>
<keyword evidence="11" id="KW-1185">Reference proteome</keyword>
<dbReference type="InterPro" id="IPR053925">
    <property type="entry name" value="RecX_HTH_3rd"/>
</dbReference>
<evidence type="ECO:0000256" key="2">
    <source>
        <dbReference type="ARBA" id="ARBA00009695"/>
    </source>
</evidence>
<evidence type="ECO:0000259" key="6">
    <source>
        <dbReference type="Pfam" id="PF02631"/>
    </source>
</evidence>
<accession>A0A6B3VU06</accession>
<dbReference type="Proteomes" id="UP000472971">
    <property type="component" value="Unassembled WGS sequence"/>
</dbReference>
<dbReference type="InterPro" id="IPR053924">
    <property type="entry name" value="RecX_HTH_2nd"/>
</dbReference>
<feature type="domain" description="RecX second three-helical" evidence="6">
    <location>
        <begin position="112"/>
        <end position="147"/>
    </location>
</feature>
<comment type="function">
    <text evidence="5">Modulates RecA activity.</text>
</comment>
<evidence type="ECO:0000256" key="3">
    <source>
        <dbReference type="ARBA" id="ARBA00018111"/>
    </source>
</evidence>
<dbReference type="PANTHER" id="PTHR33602:SF1">
    <property type="entry name" value="REGULATORY PROTEIN RECX FAMILY PROTEIN"/>
    <property type="match status" value="1"/>
</dbReference>
<keyword evidence="4 5" id="KW-0963">Cytoplasm</keyword>
<evidence type="ECO:0000256" key="1">
    <source>
        <dbReference type="ARBA" id="ARBA00004496"/>
    </source>
</evidence>
<dbReference type="AlphaFoldDB" id="A0A6B3VU06"/>
<sequence length="269" mass="31222">MAVITKITSQQKNSERYNIYLDFGHGEQVAFSVDADVLIKFNLKKGLEIDDLTLSEIEYSDEISKALNLSVKYLARRMRSEHEIRAYLQTKDVNKPVIDEVVHKLYGLSYLNDEKFAKAYVRTQMKTTDKGPCIISKELKEKGVSGHHLYLALDEFTTEVQIEKATKLYHKFVEKNQQHSRKLLLLKVEQMLIRKGYSSEVISIVNEEAMAESESEKELEALRIQGIKFHKRYSTLPSYEYEQKMKQALFRKGFSIELINQLLKELGSN</sequence>
<dbReference type="Pfam" id="PF02631">
    <property type="entry name" value="RecX_HTH2"/>
    <property type="match status" value="1"/>
</dbReference>
<dbReference type="PANTHER" id="PTHR33602">
    <property type="entry name" value="REGULATORY PROTEIN RECX FAMILY PROTEIN"/>
    <property type="match status" value="1"/>
</dbReference>
<dbReference type="GO" id="GO:0006282">
    <property type="term" value="P:regulation of DNA repair"/>
    <property type="evidence" value="ECO:0007669"/>
    <property type="project" value="UniProtKB-UniRule"/>
</dbReference>
<organism evidence="10 11">
    <name type="scientific">Bacillus aquiflavi</name>
    <dbReference type="NCBI Taxonomy" id="2672567"/>
    <lineage>
        <taxon>Bacteria</taxon>
        <taxon>Bacillati</taxon>
        <taxon>Bacillota</taxon>
        <taxon>Bacilli</taxon>
        <taxon>Bacillales</taxon>
        <taxon>Bacillaceae</taxon>
        <taxon>Bacillus</taxon>
    </lineage>
</organism>
<dbReference type="RefSeq" id="WP_163240357.1">
    <property type="nucleotide sequence ID" value="NZ_CP082780.1"/>
</dbReference>
<feature type="domain" description="RecX third three-helical" evidence="7">
    <location>
        <begin position="216"/>
        <end position="263"/>
    </location>
</feature>
<dbReference type="HAMAP" id="MF_01114">
    <property type="entry name" value="RecX"/>
    <property type="match status" value="1"/>
</dbReference>
<dbReference type="Proteomes" id="UP000570010">
    <property type="component" value="Unassembled WGS sequence"/>
</dbReference>
<evidence type="ECO:0000313" key="12">
    <source>
        <dbReference type="Proteomes" id="UP000570010"/>
    </source>
</evidence>
<comment type="similarity">
    <text evidence="2 5">Belongs to the RecX family.</text>
</comment>
<evidence type="ECO:0000256" key="4">
    <source>
        <dbReference type="ARBA" id="ARBA00022490"/>
    </source>
</evidence>
<evidence type="ECO:0000259" key="7">
    <source>
        <dbReference type="Pfam" id="PF21981"/>
    </source>
</evidence>
<dbReference type="Gene3D" id="1.10.10.10">
    <property type="entry name" value="Winged helix-like DNA-binding domain superfamily/Winged helix DNA-binding domain"/>
    <property type="match status" value="4"/>
</dbReference>
<dbReference type="NCBIfam" id="NF010733">
    <property type="entry name" value="PRK14135.1"/>
    <property type="match status" value="1"/>
</dbReference>
<feature type="domain" description="RecX first three-helical" evidence="8">
    <location>
        <begin position="66"/>
        <end position="105"/>
    </location>
</feature>
<comment type="subcellular location">
    <subcellularLocation>
        <location evidence="1 5">Cytoplasm</location>
    </subcellularLocation>
</comment>
<dbReference type="EMBL" id="JAAIWN010000006">
    <property type="protein sequence ID" value="NEY80698.1"/>
    <property type="molecule type" value="Genomic_DNA"/>
</dbReference>
<dbReference type="GO" id="GO:0005737">
    <property type="term" value="C:cytoplasm"/>
    <property type="evidence" value="ECO:0007669"/>
    <property type="project" value="UniProtKB-SubCell"/>
</dbReference>
<evidence type="ECO:0000313" key="10">
    <source>
        <dbReference type="EMBL" id="NEY80698.1"/>
    </source>
</evidence>
<dbReference type="Pfam" id="PF21982">
    <property type="entry name" value="RecX_HTH1"/>
    <property type="match status" value="1"/>
</dbReference>
<evidence type="ECO:0000313" key="9">
    <source>
        <dbReference type="EMBL" id="MBA4536330.1"/>
    </source>
</evidence>
<reference evidence="10 11" key="1">
    <citation type="submission" date="2020-02" db="EMBL/GenBank/DDBJ databases">
        <title>Bacillus aquiflavi sp. nov., isolated from yellow water of strong flavor Chinese baijiu in Yibin region of China.</title>
        <authorList>
            <person name="Xie J."/>
        </authorList>
    </citation>
    <scope>NUCLEOTIDE SEQUENCE [LARGE SCALE GENOMIC DNA]</scope>
    <source>
        <strain evidence="10 11">3H-10</strain>
    </source>
</reference>
<proteinExistence type="inferred from homology"/>
<dbReference type="InterPro" id="IPR003783">
    <property type="entry name" value="Regulatory_RecX"/>
</dbReference>
<evidence type="ECO:0000256" key="5">
    <source>
        <dbReference type="HAMAP-Rule" id="MF_01114"/>
    </source>
</evidence>
<reference evidence="9 12" key="2">
    <citation type="submission" date="2020-07" db="EMBL/GenBank/DDBJ databases">
        <authorList>
            <person name="Feng H."/>
        </authorList>
    </citation>
    <scope>NUCLEOTIDE SEQUENCE [LARGE SCALE GENOMIC DNA]</scope>
    <source>
        <strain evidence="12">s-12</strain>
        <strain evidence="9">S-12</strain>
    </source>
</reference>
<name>A0A6B3VU06_9BACI</name>
<evidence type="ECO:0000313" key="11">
    <source>
        <dbReference type="Proteomes" id="UP000472971"/>
    </source>
</evidence>
<evidence type="ECO:0000259" key="8">
    <source>
        <dbReference type="Pfam" id="PF21982"/>
    </source>
</evidence>
<dbReference type="InterPro" id="IPR036388">
    <property type="entry name" value="WH-like_DNA-bd_sf"/>
</dbReference>
<dbReference type="Pfam" id="PF21981">
    <property type="entry name" value="RecX_HTH3"/>
    <property type="match status" value="1"/>
</dbReference>
<comment type="caution">
    <text evidence="10">The sequence shown here is derived from an EMBL/GenBank/DDBJ whole genome shotgun (WGS) entry which is preliminary data.</text>
</comment>